<dbReference type="PANTHER" id="PTHR44006">
    <property type="entry name" value="U5 SMALL NUCLEAR RIBONUCLEOPROTEIN 40 KDA PROTEIN"/>
    <property type="match status" value="1"/>
</dbReference>
<sequence length="156" mass="17990">MSYCQKLRVAFCSEEHTNNVIFINPQTGEHVHTLAGHTSLVTQCVHIAEYMLFATSSMDMTIALWEQDSGQCVYFTTTTTLNEDPMPQTYLMWDSQHKLLFTGAMDGRIIGWQLKITGKIEITRKYVLFEKRKYSLQINEQTKHLLGMNRDGGIYN</sequence>
<dbReference type="OrthoDB" id="190105at2759"/>
<evidence type="ECO:0000313" key="4">
    <source>
        <dbReference type="EMBL" id="KAA6356437.1"/>
    </source>
</evidence>
<reference evidence="4 5" key="1">
    <citation type="submission" date="2019-03" db="EMBL/GenBank/DDBJ databases">
        <title>Single cell metagenomics reveals metabolic interactions within the superorganism composed of flagellate Streblomastix strix and complex community of Bacteroidetes bacteria on its surface.</title>
        <authorList>
            <person name="Treitli S.C."/>
            <person name="Kolisko M."/>
            <person name="Husnik F."/>
            <person name="Keeling P."/>
            <person name="Hampl V."/>
        </authorList>
    </citation>
    <scope>NUCLEOTIDE SEQUENCE [LARGE SCALE GENOMIC DNA]</scope>
    <source>
        <strain evidence="4">ST1C</strain>
    </source>
</reference>
<evidence type="ECO:0000256" key="2">
    <source>
        <dbReference type="ARBA" id="ARBA00022737"/>
    </source>
</evidence>
<dbReference type="GO" id="GO:0071013">
    <property type="term" value="C:catalytic step 2 spliceosome"/>
    <property type="evidence" value="ECO:0007669"/>
    <property type="project" value="TreeGrafter"/>
</dbReference>
<dbReference type="Proteomes" id="UP000324800">
    <property type="component" value="Unassembled WGS sequence"/>
</dbReference>
<keyword evidence="2" id="KW-0677">Repeat</keyword>
<evidence type="ECO:0000256" key="1">
    <source>
        <dbReference type="ARBA" id="ARBA00022574"/>
    </source>
</evidence>
<dbReference type="AlphaFoldDB" id="A0A5J4TE43"/>
<dbReference type="Pfam" id="PF00400">
    <property type="entry name" value="WD40"/>
    <property type="match status" value="1"/>
</dbReference>
<feature type="repeat" description="WD" evidence="3">
    <location>
        <begin position="34"/>
        <end position="75"/>
    </location>
</feature>
<dbReference type="Gene3D" id="2.130.10.10">
    <property type="entry name" value="YVTN repeat-like/Quinoprotein amine dehydrogenase"/>
    <property type="match status" value="1"/>
</dbReference>
<protein>
    <submittedName>
        <fullName evidence="4">Uncharacterized protein</fullName>
    </submittedName>
</protein>
<proteinExistence type="predicted"/>
<dbReference type="GO" id="GO:0003723">
    <property type="term" value="F:RNA binding"/>
    <property type="evidence" value="ECO:0007669"/>
    <property type="project" value="TreeGrafter"/>
</dbReference>
<dbReference type="SUPFAM" id="SSF50978">
    <property type="entry name" value="WD40 repeat-like"/>
    <property type="match status" value="1"/>
</dbReference>
<evidence type="ECO:0000313" key="5">
    <source>
        <dbReference type="Proteomes" id="UP000324800"/>
    </source>
</evidence>
<organism evidence="4 5">
    <name type="scientific">Streblomastix strix</name>
    <dbReference type="NCBI Taxonomy" id="222440"/>
    <lineage>
        <taxon>Eukaryota</taxon>
        <taxon>Metamonada</taxon>
        <taxon>Preaxostyla</taxon>
        <taxon>Oxymonadida</taxon>
        <taxon>Streblomastigidae</taxon>
        <taxon>Streblomastix</taxon>
    </lineage>
</organism>
<dbReference type="InterPro" id="IPR052234">
    <property type="entry name" value="U5_snRNP_Component"/>
</dbReference>
<gene>
    <name evidence="4" type="ORF">EZS28_048036</name>
</gene>
<dbReference type="InterPro" id="IPR036322">
    <property type="entry name" value="WD40_repeat_dom_sf"/>
</dbReference>
<name>A0A5J4TE43_9EUKA</name>
<evidence type="ECO:0000256" key="3">
    <source>
        <dbReference type="PROSITE-ProRule" id="PRU00221"/>
    </source>
</evidence>
<accession>A0A5J4TE43</accession>
<dbReference type="InterPro" id="IPR001680">
    <property type="entry name" value="WD40_rpt"/>
</dbReference>
<dbReference type="SMART" id="SM00320">
    <property type="entry name" value="WD40"/>
    <property type="match status" value="2"/>
</dbReference>
<dbReference type="EMBL" id="SNRW01032972">
    <property type="protein sequence ID" value="KAA6356437.1"/>
    <property type="molecule type" value="Genomic_DNA"/>
</dbReference>
<dbReference type="InterPro" id="IPR015943">
    <property type="entry name" value="WD40/YVTN_repeat-like_dom_sf"/>
</dbReference>
<comment type="caution">
    <text evidence="4">The sequence shown here is derived from an EMBL/GenBank/DDBJ whole genome shotgun (WGS) entry which is preliminary data.</text>
</comment>
<dbReference type="PROSITE" id="PS50082">
    <property type="entry name" value="WD_REPEATS_2"/>
    <property type="match status" value="1"/>
</dbReference>
<dbReference type="PANTHER" id="PTHR44006:SF1">
    <property type="entry name" value="U5 SMALL NUCLEAR RIBONUCLEOPROTEIN 40 KDA PROTEIN"/>
    <property type="match status" value="1"/>
</dbReference>
<keyword evidence="1 3" id="KW-0853">WD repeat</keyword>